<protein>
    <submittedName>
        <fullName evidence="8">DNA photolyase family protein</fullName>
    </submittedName>
</protein>
<gene>
    <name evidence="8" type="ORF">KM029_18060</name>
</gene>
<evidence type="ECO:0000259" key="7">
    <source>
        <dbReference type="PROSITE" id="PS51645"/>
    </source>
</evidence>
<accession>A0ABX8GUV3</accession>
<dbReference type="PROSITE" id="PS00691">
    <property type="entry name" value="DNA_PHOTOLYASES_1_2"/>
    <property type="match status" value="1"/>
</dbReference>
<dbReference type="PANTHER" id="PTHR11455:SF9">
    <property type="entry name" value="CRYPTOCHROME CIRCADIAN CLOCK 5 ISOFORM X1"/>
    <property type="match status" value="1"/>
</dbReference>
<evidence type="ECO:0000256" key="6">
    <source>
        <dbReference type="RuleBase" id="RU004182"/>
    </source>
</evidence>
<dbReference type="InterPro" id="IPR014729">
    <property type="entry name" value="Rossmann-like_a/b/a_fold"/>
</dbReference>
<dbReference type="SUPFAM" id="SSF48173">
    <property type="entry name" value="Cryptochrome/photolyase FAD-binding domain"/>
    <property type="match status" value="1"/>
</dbReference>
<comment type="cofactor">
    <cofactor evidence="2">
        <name>FAD</name>
        <dbReference type="ChEBI" id="CHEBI:57692"/>
    </cofactor>
</comment>
<evidence type="ECO:0000313" key="8">
    <source>
        <dbReference type="EMBL" id="QWG07184.1"/>
    </source>
</evidence>
<evidence type="ECO:0000256" key="5">
    <source>
        <dbReference type="ARBA" id="ARBA00022991"/>
    </source>
</evidence>
<dbReference type="Pfam" id="PF03441">
    <property type="entry name" value="FAD_binding_7"/>
    <property type="match status" value="1"/>
</dbReference>
<dbReference type="Pfam" id="PF00875">
    <property type="entry name" value="DNA_photolyase"/>
    <property type="match status" value="1"/>
</dbReference>
<dbReference type="Proteomes" id="UP000682802">
    <property type="component" value="Chromosome 1"/>
</dbReference>
<evidence type="ECO:0000256" key="4">
    <source>
        <dbReference type="ARBA" id="ARBA00022827"/>
    </source>
</evidence>
<evidence type="ECO:0000313" key="9">
    <source>
        <dbReference type="Proteomes" id="UP000682802"/>
    </source>
</evidence>
<comment type="similarity">
    <text evidence="6">Belongs to the DNA photolyase family.</text>
</comment>
<dbReference type="PANTHER" id="PTHR11455">
    <property type="entry name" value="CRYPTOCHROME"/>
    <property type="match status" value="1"/>
</dbReference>
<dbReference type="Gene3D" id="1.10.579.10">
    <property type="entry name" value="DNA Cyclobutane Dipyrimidine Photolyase, subunit A, domain 3"/>
    <property type="match status" value="1"/>
</dbReference>
<proteinExistence type="inferred from homology"/>
<keyword evidence="9" id="KW-1185">Reference proteome</keyword>
<dbReference type="PROSITE" id="PS51645">
    <property type="entry name" value="PHR_CRY_ALPHA_BETA"/>
    <property type="match status" value="1"/>
</dbReference>
<dbReference type="InterPro" id="IPR002081">
    <property type="entry name" value="Cryptochrome/DNA_photolyase_1"/>
</dbReference>
<dbReference type="Gene3D" id="1.25.40.80">
    <property type="match status" value="1"/>
</dbReference>
<evidence type="ECO:0000256" key="1">
    <source>
        <dbReference type="ARBA" id="ARBA00001932"/>
    </source>
</evidence>
<keyword evidence="3 6" id="KW-0285">Flavoprotein</keyword>
<feature type="domain" description="Photolyase/cryptochrome alpha/beta" evidence="7">
    <location>
        <begin position="4"/>
        <end position="134"/>
    </location>
</feature>
<dbReference type="InterPro" id="IPR036155">
    <property type="entry name" value="Crypto/Photolyase_N_sf"/>
</dbReference>
<comment type="cofactor">
    <cofactor evidence="1">
        <name>(6R)-5,10-methylene-5,6,7,8-tetrahydrofolate</name>
        <dbReference type="ChEBI" id="CHEBI:15636"/>
    </cofactor>
</comment>
<dbReference type="InterPro" id="IPR018394">
    <property type="entry name" value="DNA_photolyase_1_CS_C"/>
</dbReference>
<keyword evidence="4 6" id="KW-0274">FAD</keyword>
<dbReference type="InterPro" id="IPR006050">
    <property type="entry name" value="DNA_photolyase_N"/>
</dbReference>
<dbReference type="PRINTS" id="PR00147">
    <property type="entry name" value="DNAPHOTLYASE"/>
</dbReference>
<dbReference type="SUPFAM" id="SSF52425">
    <property type="entry name" value="Cryptochrome/photolyase, N-terminal domain"/>
    <property type="match status" value="1"/>
</dbReference>
<dbReference type="InterPro" id="IPR036134">
    <property type="entry name" value="Crypto/Photolyase_FAD-like_sf"/>
</dbReference>
<dbReference type="EMBL" id="CP076128">
    <property type="protein sequence ID" value="QWG07184.1"/>
    <property type="molecule type" value="Genomic_DNA"/>
</dbReference>
<evidence type="ECO:0000256" key="3">
    <source>
        <dbReference type="ARBA" id="ARBA00022630"/>
    </source>
</evidence>
<reference evidence="8 9" key="1">
    <citation type="submission" date="2021-05" db="EMBL/GenBank/DDBJ databases">
        <title>Comparative genomic studies on the polysaccharide-degrading batcterial strains of the Flammeovirga genus.</title>
        <authorList>
            <person name="Zewei F."/>
            <person name="Zheng Z."/>
            <person name="Yu L."/>
            <person name="Ruyue G."/>
            <person name="Yanhong M."/>
            <person name="Yuanyuan C."/>
            <person name="Jingyan G."/>
            <person name="Wenjun H."/>
        </authorList>
    </citation>
    <scope>NUCLEOTIDE SEQUENCE [LARGE SCALE GENOMIC DNA]</scope>
    <source>
        <strain evidence="8 9">YS10</strain>
    </source>
</reference>
<name>A0ABX8GUV3_9BACT</name>
<evidence type="ECO:0000256" key="2">
    <source>
        <dbReference type="ARBA" id="ARBA00001974"/>
    </source>
</evidence>
<dbReference type="RefSeq" id="WP_144074584.1">
    <property type="nucleotide sequence ID" value="NZ_CP076128.1"/>
</dbReference>
<organism evidence="8 9">
    <name type="scientific">Flammeovirga kamogawensis</name>
    <dbReference type="NCBI Taxonomy" id="373891"/>
    <lineage>
        <taxon>Bacteria</taxon>
        <taxon>Pseudomonadati</taxon>
        <taxon>Bacteroidota</taxon>
        <taxon>Cytophagia</taxon>
        <taxon>Cytophagales</taxon>
        <taxon>Flammeovirgaceae</taxon>
        <taxon>Flammeovirga</taxon>
    </lineage>
</organism>
<dbReference type="Gene3D" id="3.40.50.620">
    <property type="entry name" value="HUPs"/>
    <property type="match status" value="1"/>
</dbReference>
<keyword evidence="5 6" id="KW-0157">Chromophore</keyword>
<dbReference type="InterPro" id="IPR005101">
    <property type="entry name" value="Cryptochr/Photolyase_FAD-bd"/>
</dbReference>
<sequence>MKKEVTIVWLRRDLRLTDNHALYQALKTSKNVLPLFIFDPQIVDELENREDTRVTFIHQQLEIIKNQLESYNSSLLTFYATPKQAWEQIIKEYNVNAVHTNHDYEPYAIKRDLEIQNRLAEQAIGFYTHKDQCIYEKDEVTKDDGLPYVVFTPYSRKWKAKFNNDQNVLAPFDCTYTSNYHQTEPLPLISLEEMNFKTSSQKIPPLQIDQEIVSNYDTQRDFPAIIGTTHLGIHLRFGTISVRSVLRQTSSLNEVFFNQIIWRDFYMQILYHFPHVISENYNRKYDRVPWENNEHLFDAWKKGETGYPIVDAAMHELNTTGYMHNRARMIVASFLCKHLLIDWRWGEAYFAEKLNDFDLAANNGGWQWAAGTGTDAQPYFRVFNPTSQMKKFDKDYTYIKKWIPNFDPDNYIAPIVDHKEAREKAIATYKKALIVEA</sequence>